<evidence type="ECO:0000259" key="1">
    <source>
        <dbReference type="Pfam" id="PF23313"/>
    </source>
</evidence>
<gene>
    <name evidence="2" type="ORF">HHUSO_G13860</name>
</gene>
<dbReference type="InterPro" id="IPR056523">
    <property type="entry name" value="4HB_KIF14"/>
</dbReference>
<comment type="caution">
    <text evidence="2">The sequence shown here is derived from an EMBL/GenBank/DDBJ whole genome shotgun (WGS) entry which is preliminary data.</text>
</comment>
<dbReference type="Proteomes" id="UP001369086">
    <property type="component" value="Unassembled WGS sequence"/>
</dbReference>
<proteinExistence type="predicted"/>
<protein>
    <submittedName>
        <fullName evidence="2">Kinesin-like protein KIF14</fullName>
    </submittedName>
</protein>
<accession>A0ABR0ZH64</accession>
<evidence type="ECO:0000313" key="2">
    <source>
        <dbReference type="EMBL" id="KAK6484149.1"/>
    </source>
</evidence>
<feature type="domain" description="KIF14 four-helical bundle" evidence="1">
    <location>
        <begin position="8"/>
        <end position="51"/>
    </location>
</feature>
<sequence length="130" mass="14323">MMKAKKIGCDSDISSMVTEALNKSSQSIKRTVQLIGQLALVTGTELHTAEQRSKGARTYQNCIAVPLYEGACKGLTSLLDDRVHQAKEMQREVQAIFPQSELLQAGKNISLLTTSIQNYIINSNPVRTTR</sequence>
<organism evidence="2 3">
    <name type="scientific">Huso huso</name>
    <name type="common">Beluga</name>
    <name type="synonym">Acipenser huso</name>
    <dbReference type="NCBI Taxonomy" id="61971"/>
    <lineage>
        <taxon>Eukaryota</taxon>
        <taxon>Metazoa</taxon>
        <taxon>Chordata</taxon>
        <taxon>Craniata</taxon>
        <taxon>Vertebrata</taxon>
        <taxon>Euteleostomi</taxon>
        <taxon>Actinopterygii</taxon>
        <taxon>Chondrostei</taxon>
        <taxon>Acipenseriformes</taxon>
        <taxon>Acipenseridae</taxon>
        <taxon>Huso</taxon>
    </lineage>
</organism>
<dbReference type="EMBL" id="JAHFZB010000011">
    <property type="protein sequence ID" value="KAK6484149.1"/>
    <property type="molecule type" value="Genomic_DNA"/>
</dbReference>
<keyword evidence="3" id="KW-1185">Reference proteome</keyword>
<name>A0ABR0ZH64_HUSHU</name>
<dbReference type="Pfam" id="PF23313">
    <property type="entry name" value="4HB_KIF14"/>
    <property type="match status" value="1"/>
</dbReference>
<evidence type="ECO:0000313" key="3">
    <source>
        <dbReference type="Proteomes" id="UP001369086"/>
    </source>
</evidence>
<reference evidence="2 3" key="1">
    <citation type="submission" date="2021-05" db="EMBL/GenBank/DDBJ databases">
        <authorList>
            <person name="Zahm M."/>
            <person name="Klopp C."/>
            <person name="Cabau C."/>
            <person name="Kuhl H."/>
            <person name="Suciu R."/>
            <person name="Ciorpac M."/>
            <person name="Holostenco D."/>
            <person name="Gessner J."/>
            <person name="Wuertz S."/>
            <person name="Hohne C."/>
            <person name="Stock M."/>
            <person name="Gislard M."/>
            <person name="Lluch J."/>
            <person name="Milhes M."/>
            <person name="Lampietro C."/>
            <person name="Lopez Roques C."/>
            <person name="Donnadieu C."/>
            <person name="Du K."/>
            <person name="Schartl M."/>
            <person name="Guiguen Y."/>
        </authorList>
    </citation>
    <scope>NUCLEOTIDE SEQUENCE [LARGE SCALE GENOMIC DNA]</scope>
    <source>
        <strain evidence="2">Hh-F2</strain>
        <tissue evidence="2">Blood</tissue>
    </source>
</reference>